<feature type="transmembrane region" description="Helical" evidence="9">
    <location>
        <begin position="151"/>
        <end position="175"/>
    </location>
</feature>
<keyword evidence="4 8" id="KW-0611">Plant defense</keyword>
<comment type="function">
    <text evidence="8">May be involved in modulation of pathogen defense and leaf cell death.</text>
</comment>
<comment type="similarity">
    <text evidence="2 8">Belongs to the MLO family.</text>
</comment>
<proteinExistence type="inferred from homology"/>
<dbReference type="InterPro" id="IPR004326">
    <property type="entry name" value="Mlo"/>
</dbReference>
<evidence type="ECO:0000256" key="7">
    <source>
        <dbReference type="ARBA" id="ARBA00023265"/>
    </source>
</evidence>
<feature type="transmembrane region" description="Helical" evidence="9">
    <location>
        <begin position="348"/>
        <end position="372"/>
    </location>
</feature>
<evidence type="ECO:0000256" key="8">
    <source>
        <dbReference type="RuleBase" id="RU280816"/>
    </source>
</evidence>
<evidence type="ECO:0000256" key="2">
    <source>
        <dbReference type="ARBA" id="ARBA00006574"/>
    </source>
</evidence>
<dbReference type="GO" id="GO:0005516">
    <property type="term" value="F:calmodulin binding"/>
    <property type="evidence" value="ECO:0007669"/>
    <property type="project" value="UniProtKB-KW"/>
</dbReference>
<evidence type="ECO:0000256" key="3">
    <source>
        <dbReference type="ARBA" id="ARBA00022692"/>
    </source>
</evidence>
<dbReference type="PANTHER" id="PTHR31942:SF74">
    <property type="entry name" value="MLO-LIKE PROTEIN 15"/>
    <property type="match status" value="1"/>
</dbReference>
<comment type="domain">
    <text evidence="8">The C-terminus contains a calmodulin-binding domain, which binds calmodulin in a calcium-dependent fashion.</text>
</comment>
<dbReference type="AlphaFoldDB" id="A0AAD7L4J3"/>
<evidence type="ECO:0000256" key="9">
    <source>
        <dbReference type="SAM" id="Phobius"/>
    </source>
</evidence>
<evidence type="ECO:0000256" key="6">
    <source>
        <dbReference type="ARBA" id="ARBA00023136"/>
    </source>
</evidence>
<evidence type="ECO:0000313" key="10">
    <source>
        <dbReference type="EMBL" id="KAJ7951469.1"/>
    </source>
</evidence>
<sequence length="490" mass="56008">MAAGGGGTTTIEDTPTWVVAVVFSVMFVIALFLKGILRRIGKYLNRKNQRSLFEALEKIEDEFMFLGFINLLLWVFQGRILRICISNHLSGSWLPCKKENASSSTSHFYTFNSIHISGTARGLLAQGSASTDYCAQKGKVSLLSTAALHHIRLLIFSFAVVHMVSCVLTFLCGIAKARQWEHWESSILSKKYNVERVVKVKVQKSQEQGFISVRLLGIDKSSASISWLESFFKQFYGSITKSDYIKLRHGFIKAHSLRDNFNFQMYNIRAFKTEFSEVVGTRWYYWLLLVILLPLNVSGRHAYFWISSVSLILLLTMGAKLEHVIYQLGPELEPQPSDSYFWFNRPRILLSVIHFVLFLSSFQLAFIFWIWVQYGFHSCIMGQVGYMISSVILGAFVQFFCGYNTLPLYSILTNMGSQFRKPLFNDRISDAVSRWVSRTKQKVASKTSEEKNVTLTKEAASKIPQGKKAKQTKQARSSCWDQCFKNRPRG</sequence>
<dbReference type="PANTHER" id="PTHR31942">
    <property type="entry name" value="MLO-LIKE PROTEIN 1"/>
    <property type="match status" value="1"/>
</dbReference>
<keyword evidence="5 8" id="KW-1133">Transmembrane helix</keyword>
<organism evidence="10 11">
    <name type="scientific">Quillaja saponaria</name>
    <name type="common">Soap bark tree</name>
    <dbReference type="NCBI Taxonomy" id="32244"/>
    <lineage>
        <taxon>Eukaryota</taxon>
        <taxon>Viridiplantae</taxon>
        <taxon>Streptophyta</taxon>
        <taxon>Embryophyta</taxon>
        <taxon>Tracheophyta</taxon>
        <taxon>Spermatophyta</taxon>
        <taxon>Magnoliopsida</taxon>
        <taxon>eudicotyledons</taxon>
        <taxon>Gunneridae</taxon>
        <taxon>Pentapetalae</taxon>
        <taxon>rosids</taxon>
        <taxon>fabids</taxon>
        <taxon>Fabales</taxon>
        <taxon>Quillajaceae</taxon>
        <taxon>Quillaja</taxon>
    </lineage>
</organism>
<dbReference type="Pfam" id="PF03094">
    <property type="entry name" value="Mlo"/>
    <property type="match status" value="1"/>
</dbReference>
<accession>A0AAD7L4J3</accession>
<keyword evidence="11" id="KW-1185">Reference proteome</keyword>
<protein>
    <recommendedName>
        <fullName evidence="8">MLO-like protein</fullName>
    </recommendedName>
</protein>
<evidence type="ECO:0000256" key="5">
    <source>
        <dbReference type="ARBA" id="ARBA00022989"/>
    </source>
</evidence>
<feature type="transmembrane region" description="Helical" evidence="9">
    <location>
        <begin position="279"/>
        <end position="296"/>
    </location>
</feature>
<reference evidence="10" key="1">
    <citation type="journal article" date="2023" name="Science">
        <title>Elucidation of the pathway for biosynthesis of saponin adjuvants from the soapbark tree.</title>
        <authorList>
            <person name="Reed J."/>
            <person name="Orme A."/>
            <person name="El-Demerdash A."/>
            <person name="Owen C."/>
            <person name="Martin L.B.B."/>
            <person name="Misra R.C."/>
            <person name="Kikuchi S."/>
            <person name="Rejzek M."/>
            <person name="Martin A.C."/>
            <person name="Harkess A."/>
            <person name="Leebens-Mack J."/>
            <person name="Louveau T."/>
            <person name="Stephenson M.J."/>
            <person name="Osbourn A."/>
        </authorList>
    </citation>
    <scope>NUCLEOTIDE SEQUENCE</scope>
    <source>
        <strain evidence="10">S10</strain>
    </source>
</reference>
<comment type="subcellular location">
    <subcellularLocation>
        <location evidence="1 8">Membrane</location>
        <topology evidence="1 8">Multi-pass membrane protein</topology>
    </subcellularLocation>
</comment>
<evidence type="ECO:0000256" key="1">
    <source>
        <dbReference type="ARBA" id="ARBA00004141"/>
    </source>
</evidence>
<feature type="transmembrane region" description="Helical" evidence="9">
    <location>
        <begin position="302"/>
        <end position="319"/>
    </location>
</feature>
<feature type="transmembrane region" description="Helical" evidence="9">
    <location>
        <begin position="17"/>
        <end position="37"/>
    </location>
</feature>
<name>A0AAD7L4J3_QUISA</name>
<keyword evidence="6 8" id="KW-0472">Membrane</keyword>
<keyword evidence="8" id="KW-0112">Calmodulin-binding</keyword>
<dbReference type="GO" id="GO:0016020">
    <property type="term" value="C:membrane"/>
    <property type="evidence" value="ECO:0007669"/>
    <property type="project" value="UniProtKB-SubCell"/>
</dbReference>
<gene>
    <name evidence="8" type="primary">MLO</name>
    <name evidence="10" type="ORF">O6P43_027511</name>
</gene>
<feature type="transmembrane region" description="Helical" evidence="9">
    <location>
        <begin position="384"/>
        <end position="412"/>
    </location>
</feature>
<evidence type="ECO:0000256" key="4">
    <source>
        <dbReference type="ARBA" id="ARBA00022821"/>
    </source>
</evidence>
<dbReference type="EMBL" id="JARAOO010000011">
    <property type="protein sequence ID" value="KAJ7951469.1"/>
    <property type="molecule type" value="Genomic_DNA"/>
</dbReference>
<keyword evidence="3 8" id="KW-0812">Transmembrane</keyword>
<dbReference type="GO" id="GO:0006952">
    <property type="term" value="P:defense response"/>
    <property type="evidence" value="ECO:0007669"/>
    <property type="project" value="UniProtKB-KW"/>
</dbReference>
<dbReference type="Proteomes" id="UP001163823">
    <property type="component" value="Chromosome 11"/>
</dbReference>
<keyword evidence="7 8" id="KW-0568">Pathogenesis-related protein</keyword>
<dbReference type="KEGG" id="qsa:O6P43_027511"/>
<comment type="caution">
    <text evidence="10">The sequence shown here is derived from an EMBL/GenBank/DDBJ whole genome shotgun (WGS) entry which is preliminary data.</text>
</comment>
<evidence type="ECO:0000313" key="11">
    <source>
        <dbReference type="Proteomes" id="UP001163823"/>
    </source>
</evidence>